<name>A0A9D3Y139_DREPO</name>
<evidence type="ECO:0000313" key="2">
    <source>
        <dbReference type="Proteomes" id="UP000828390"/>
    </source>
</evidence>
<proteinExistence type="predicted"/>
<dbReference type="AlphaFoldDB" id="A0A9D3Y139"/>
<evidence type="ECO:0000313" key="1">
    <source>
        <dbReference type="EMBL" id="KAH3690707.1"/>
    </source>
</evidence>
<reference evidence="1" key="1">
    <citation type="journal article" date="2019" name="bioRxiv">
        <title>The Genome of the Zebra Mussel, Dreissena polymorpha: A Resource for Invasive Species Research.</title>
        <authorList>
            <person name="McCartney M.A."/>
            <person name="Auch B."/>
            <person name="Kono T."/>
            <person name="Mallez S."/>
            <person name="Zhang Y."/>
            <person name="Obille A."/>
            <person name="Becker A."/>
            <person name="Abrahante J.E."/>
            <person name="Garbe J."/>
            <person name="Badalamenti J.P."/>
            <person name="Herman A."/>
            <person name="Mangelson H."/>
            <person name="Liachko I."/>
            <person name="Sullivan S."/>
            <person name="Sone E.D."/>
            <person name="Koren S."/>
            <person name="Silverstein K.A.T."/>
            <person name="Beckman K.B."/>
            <person name="Gohl D.M."/>
        </authorList>
    </citation>
    <scope>NUCLEOTIDE SEQUENCE</scope>
    <source>
        <strain evidence="1">Duluth1</strain>
        <tissue evidence="1">Whole animal</tissue>
    </source>
</reference>
<sequence length="395" mass="46443">MANTVDLFDDYNDENVALCDGFDLLCNVEFFVKAIENQNHTQIQKCLTHFSHETIENKFRFVNSLWVDLDNNVYKRLVLEILDILTWAPTSQISKIKINPLLSVQHRDLAEYQSEVLSFRSDMMPIHSSYDAPHVVLSLCANEKTYFAKYFNGTRWCKLQMHEHVLASLPDLTECQFAIVGNELWYISDDFLYNLDLFAERPIIYYVLSQPIPRDIQLCKSGETLIILSREKKIAEVISKASVNQPFEVSEWYDLRRNEYAIQSSNEDFTTFEINLRYLRKSVNVCLSDKCNSLYHTDNNIVGEYSINPNACLYRKTYLDSSHVKYDIPKDNRDNSLYVLLDKTIFEQYLNQFYSYSGTYKRKHSTDVCEERKKRSRQTDIVDQMNELVDCMKMQ</sequence>
<organism evidence="1 2">
    <name type="scientific">Dreissena polymorpha</name>
    <name type="common">Zebra mussel</name>
    <name type="synonym">Mytilus polymorpha</name>
    <dbReference type="NCBI Taxonomy" id="45954"/>
    <lineage>
        <taxon>Eukaryota</taxon>
        <taxon>Metazoa</taxon>
        <taxon>Spiralia</taxon>
        <taxon>Lophotrochozoa</taxon>
        <taxon>Mollusca</taxon>
        <taxon>Bivalvia</taxon>
        <taxon>Autobranchia</taxon>
        <taxon>Heteroconchia</taxon>
        <taxon>Euheterodonta</taxon>
        <taxon>Imparidentia</taxon>
        <taxon>Neoheterodontei</taxon>
        <taxon>Myida</taxon>
        <taxon>Dreissenoidea</taxon>
        <taxon>Dreissenidae</taxon>
        <taxon>Dreissena</taxon>
    </lineage>
</organism>
<dbReference type="EMBL" id="JAIWYP010000055">
    <property type="protein sequence ID" value="KAH3690707.1"/>
    <property type="molecule type" value="Genomic_DNA"/>
</dbReference>
<keyword evidence="2" id="KW-1185">Reference proteome</keyword>
<protein>
    <submittedName>
        <fullName evidence="1">Uncharacterized protein</fullName>
    </submittedName>
</protein>
<dbReference type="Proteomes" id="UP000828390">
    <property type="component" value="Unassembled WGS sequence"/>
</dbReference>
<accession>A0A9D3Y139</accession>
<reference evidence="1" key="2">
    <citation type="submission" date="2020-11" db="EMBL/GenBank/DDBJ databases">
        <authorList>
            <person name="McCartney M.A."/>
            <person name="Auch B."/>
            <person name="Kono T."/>
            <person name="Mallez S."/>
            <person name="Becker A."/>
            <person name="Gohl D.M."/>
            <person name="Silverstein K.A.T."/>
            <person name="Koren S."/>
            <person name="Bechman K.B."/>
            <person name="Herman A."/>
            <person name="Abrahante J.E."/>
            <person name="Garbe J."/>
        </authorList>
    </citation>
    <scope>NUCLEOTIDE SEQUENCE</scope>
    <source>
        <strain evidence="1">Duluth1</strain>
        <tissue evidence="1">Whole animal</tissue>
    </source>
</reference>
<comment type="caution">
    <text evidence="1">The sequence shown here is derived from an EMBL/GenBank/DDBJ whole genome shotgun (WGS) entry which is preliminary data.</text>
</comment>
<gene>
    <name evidence="1" type="ORF">DPMN_192942</name>
</gene>